<name>A0AA36JB68_9DINO</name>
<dbReference type="Gene3D" id="3.40.50.11350">
    <property type="match status" value="1"/>
</dbReference>
<comment type="caution">
    <text evidence="2">The sequence shown here is derived from an EMBL/GenBank/DDBJ whole genome shotgun (WGS) entry which is preliminary data.</text>
</comment>
<feature type="compositionally biased region" description="Basic and acidic residues" evidence="1">
    <location>
        <begin position="150"/>
        <end position="164"/>
    </location>
</feature>
<dbReference type="EMBL" id="CAUJNA010003452">
    <property type="protein sequence ID" value="CAJ1402447.1"/>
    <property type="molecule type" value="Genomic_DNA"/>
</dbReference>
<gene>
    <name evidence="2" type="ORF">EVOR1521_LOCUS25337</name>
</gene>
<feature type="region of interest" description="Disordered" evidence="1">
    <location>
        <begin position="134"/>
        <end position="170"/>
    </location>
</feature>
<reference evidence="2" key="1">
    <citation type="submission" date="2023-08" db="EMBL/GenBank/DDBJ databases">
        <authorList>
            <person name="Chen Y."/>
            <person name="Shah S."/>
            <person name="Dougan E. K."/>
            <person name="Thang M."/>
            <person name="Chan C."/>
        </authorList>
    </citation>
    <scope>NUCLEOTIDE SEQUENCE</scope>
</reference>
<keyword evidence="3" id="KW-1185">Reference proteome</keyword>
<evidence type="ECO:0000313" key="2">
    <source>
        <dbReference type="EMBL" id="CAJ1402447.1"/>
    </source>
</evidence>
<proteinExistence type="predicted"/>
<sequence length="537" mass="58006">MGVVTGPLDARVWHQKTELNLAPDFAKMAAAMATPIMPSVLAPVPLAFSDSVLGTAATSGSHPTPSDLAKSSFPPMLAFSTGPCPVAYPVTHPSVGPVPMSFTVPSASPKARYGSSTSRAQLSLSPLATRPATAMASFGQKEAVPSTRIDASREPPSAEKERASSAHTASTAFSGLPLRARLAGNVRSGPLSRQAAHRQSQLVARARFSKIPRATVGFQASIGLAPEAMLPGQVLRHPSQKLQMHRVLIWHCRHPHGLFSMFSLALGHADSCEKQGLGLVVDWSSSDLLYSGPPGEPNLWNAFFCQPAELKITPEALSQAIRFGQFVETSKHNVVWGAYRGVIQDYGDIPLHQAARGRALCRRNIVLRPRFQEKLESAMEHLPEGRRLAVHIRRSDKASEAAANFELTDEGLLERILAQCVVWQMDGVFLCTDDAALKQRLTESLKQCGLLVSTYDATLPADASKAVHFDKSLDSYKKAEDVVMEVLLMARGCRGLLSTYSNVSAAVVYLSPDSFTCQAKNQLRCIAYAHFTGVRSC</sequence>
<evidence type="ECO:0000256" key="1">
    <source>
        <dbReference type="SAM" id="MobiDB-lite"/>
    </source>
</evidence>
<protein>
    <submittedName>
        <fullName evidence="2">Uncharacterized protein</fullName>
    </submittedName>
</protein>
<evidence type="ECO:0000313" key="3">
    <source>
        <dbReference type="Proteomes" id="UP001178507"/>
    </source>
</evidence>
<organism evidence="2 3">
    <name type="scientific">Effrenium voratum</name>
    <dbReference type="NCBI Taxonomy" id="2562239"/>
    <lineage>
        <taxon>Eukaryota</taxon>
        <taxon>Sar</taxon>
        <taxon>Alveolata</taxon>
        <taxon>Dinophyceae</taxon>
        <taxon>Suessiales</taxon>
        <taxon>Symbiodiniaceae</taxon>
        <taxon>Effrenium</taxon>
    </lineage>
</organism>
<dbReference type="AlphaFoldDB" id="A0AA36JB68"/>
<accession>A0AA36JB68</accession>
<dbReference type="Proteomes" id="UP001178507">
    <property type="component" value="Unassembled WGS sequence"/>
</dbReference>